<dbReference type="Pfam" id="PF12324">
    <property type="entry name" value="HTH_15"/>
    <property type="match status" value="1"/>
</dbReference>
<evidence type="ECO:0000259" key="11">
    <source>
        <dbReference type="Pfam" id="PF12324"/>
    </source>
</evidence>
<evidence type="ECO:0000256" key="7">
    <source>
        <dbReference type="ARBA" id="ARBA00023239"/>
    </source>
</evidence>
<comment type="similarity">
    <text evidence="2">Belongs to the MerB family.</text>
</comment>
<keyword evidence="7 12" id="KW-0456">Lyase</keyword>
<evidence type="ECO:0000256" key="1">
    <source>
        <dbReference type="ARBA" id="ARBA00000165"/>
    </source>
</evidence>
<organism evidence="12 13">
    <name type="scientific">Mycolicibacterium chlorophenolicum</name>
    <dbReference type="NCBI Taxonomy" id="37916"/>
    <lineage>
        <taxon>Bacteria</taxon>
        <taxon>Bacillati</taxon>
        <taxon>Actinomycetota</taxon>
        <taxon>Actinomycetes</taxon>
        <taxon>Mycobacteriales</taxon>
        <taxon>Mycobacteriaceae</taxon>
        <taxon>Mycolicibacterium</taxon>
    </lineage>
</organism>
<dbReference type="SUPFAM" id="SSF46785">
    <property type="entry name" value="Winged helix' DNA-binding domain"/>
    <property type="match status" value="1"/>
</dbReference>
<dbReference type="PATRIC" id="fig|37916.4.peg.5680"/>
<evidence type="ECO:0000256" key="2">
    <source>
        <dbReference type="ARBA" id="ARBA00009443"/>
    </source>
</evidence>
<dbReference type="Proteomes" id="UP000036513">
    <property type="component" value="Unassembled WGS sequence"/>
</dbReference>
<dbReference type="InterPro" id="IPR036390">
    <property type="entry name" value="WH_DNA-bd_sf"/>
</dbReference>
<accession>A0A0J6VKI2</accession>
<evidence type="ECO:0000313" key="13">
    <source>
        <dbReference type="Proteomes" id="UP000036513"/>
    </source>
</evidence>
<dbReference type="GO" id="GO:0018836">
    <property type="term" value="F:alkylmercury lyase activity"/>
    <property type="evidence" value="ECO:0007669"/>
    <property type="project" value="UniProtKB-EC"/>
</dbReference>
<evidence type="ECO:0000256" key="9">
    <source>
        <dbReference type="ARBA" id="ARBA00031271"/>
    </source>
</evidence>
<dbReference type="InterPro" id="IPR053717">
    <property type="entry name" value="MerB_lyase_sf"/>
</dbReference>
<dbReference type="Pfam" id="PF03243">
    <property type="entry name" value="MerB"/>
    <property type="match status" value="1"/>
</dbReference>
<evidence type="ECO:0000256" key="4">
    <source>
        <dbReference type="ARBA" id="ARBA00018180"/>
    </source>
</evidence>
<dbReference type="NCBIfam" id="NF033555">
    <property type="entry name" value="lyase_MerB"/>
    <property type="match status" value="1"/>
</dbReference>
<keyword evidence="6" id="KW-0476">Mercury</keyword>
<dbReference type="NCBIfam" id="NF009710">
    <property type="entry name" value="PRK13239.1"/>
    <property type="match status" value="1"/>
</dbReference>
<dbReference type="InterPro" id="IPR004927">
    <property type="entry name" value="MerB"/>
</dbReference>
<dbReference type="PRINTS" id="PR01699">
    <property type="entry name" value="ORGNOHGLYASE"/>
</dbReference>
<sequence>MSDLSTQLPQRLTRPEETGLDAGLLIPLLRLLVDGDPVTVEQLAAAASRTLDDVRRGLAAVPDTEYDDQGRIIGQGLTLRPTPHRFTVAGEELYTWCALDTLIFPALLDRPAKVESASPVSGEPVRVNVDPTEGATSVDPPTAVVSLVNPEQITSIRSSFCNQVHYFTSPEDAAGWLAEHPGAEVVPVAEACRIGAALATGLLNRLQAPAAADDSHSCC</sequence>
<keyword evidence="5" id="KW-0475">Mercuric resistance</keyword>
<feature type="domain" description="Alkylmercury lyase helix-turn-helix" evidence="11">
    <location>
        <begin position="3"/>
        <end position="76"/>
    </location>
</feature>
<dbReference type="InterPro" id="IPR024259">
    <property type="entry name" value="MerB_HTH_dom"/>
</dbReference>
<dbReference type="EC" id="4.99.1.2" evidence="3"/>
<dbReference type="STRING" id="37916.MCHLDSM_05667"/>
<protein>
    <recommendedName>
        <fullName evidence="4">Alkylmercury lyase</fullName>
        <ecNumber evidence="3">4.99.1.2</ecNumber>
    </recommendedName>
    <alternativeName>
        <fullName evidence="9">Organomercurial lyase</fullName>
    </alternativeName>
</protein>
<evidence type="ECO:0000256" key="5">
    <source>
        <dbReference type="ARBA" id="ARBA00022466"/>
    </source>
</evidence>
<evidence type="ECO:0000256" key="6">
    <source>
        <dbReference type="ARBA" id="ARBA00022914"/>
    </source>
</evidence>
<keyword evidence="13" id="KW-1185">Reference proteome</keyword>
<evidence type="ECO:0000313" key="12">
    <source>
        <dbReference type="EMBL" id="KMO70774.1"/>
    </source>
</evidence>
<proteinExistence type="inferred from homology"/>
<comment type="catalytic activity">
    <reaction evidence="1">
        <text>an alkylmercury + H(+) = an alkane + Hg(2+)</text>
        <dbReference type="Rhea" id="RHEA:18777"/>
        <dbReference type="ChEBI" id="CHEBI:15378"/>
        <dbReference type="ChEBI" id="CHEBI:16793"/>
        <dbReference type="ChEBI" id="CHEBI:18310"/>
        <dbReference type="ChEBI" id="CHEBI:83725"/>
        <dbReference type="EC" id="4.99.1.2"/>
    </reaction>
</comment>
<evidence type="ECO:0000256" key="3">
    <source>
        <dbReference type="ARBA" id="ARBA00013237"/>
    </source>
</evidence>
<name>A0A0J6VKI2_9MYCO</name>
<comment type="function">
    <text evidence="8">Cleaves the carbon-mercury bond of organomercurials such as phenylmercuric acetate. One product is Hg(2+), which is subsequently detoxified by the mercuric reductase.</text>
</comment>
<reference evidence="12 13" key="1">
    <citation type="journal article" date="2015" name="Genome Biol. Evol.">
        <title>Characterization of Three Mycobacterium spp. with Potential Use in Bioremediation by Genome Sequencing and Comparative Genomics.</title>
        <authorList>
            <person name="Das S."/>
            <person name="Pettersson B.M."/>
            <person name="Behra P.R."/>
            <person name="Ramesh M."/>
            <person name="Dasgupta S."/>
            <person name="Bhattacharya A."/>
            <person name="Kirsebom L.A."/>
        </authorList>
    </citation>
    <scope>NUCLEOTIDE SEQUENCE [LARGE SCALE GENOMIC DNA]</scope>
    <source>
        <strain evidence="12 13">DSM 43826</strain>
    </source>
</reference>
<dbReference type="AlphaFoldDB" id="A0A0J6VKI2"/>
<feature type="region of interest" description="Disordered" evidence="10">
    <location>
        <begin position="118"/>
        <end position="141"/>
    </location>
</feature>
<dbReference type="Gene3D" id="3.30.450.410">
    <property type="match status" value="1"/>
</dbReference>
<dbReference type="EMBL" id="JYNL01000064">
    <property type="protein sequence ID" value="KMO70774.1"/>
    <property type="molecule type" value="Genomic_DNA"/>
</dbReference>
<dbReference type="SUPFAM" id="SSF160387">
    <property type="entry name" value="NosL/MerB-like"/>
    <property type="match status" value="1"/>
</dbReference>
<evidence type="ECO:0000256" key="10">
    <source>
        <dbReference type="SAM" id="MobiDB-lite"/>
    </source>
</evidence>
<dbReference type="RefSeq" id="WP_006246582.1">
    <property type="nucleotide sequence ID" value="NZ_JYNL01000064.1"/>
</dbReference>
<dbReference type="GO" id="GO:0046689">
    <property type="term" value="P:response to mercury ion"/>
    <property type="evidence" value="ECO:0007669"/>
    <property type="project" value="UniProtKB-KW"/>
</dbReference>
<dbReference type="PIRSF" id="PIRSF001458">
    <property type="entry name" value="MerB"/>
    <property type="match status" value="1"/>
</dbReference>
<comment type="caution">
    <text evidence="12">The sequence shown here is derived from an EMBL/GenBank/DDBJ whole genome shotgun (WGS) entry which is preliminary data.</text>
</comment>
<gene>
    <name evidence="12" type="primary">merB</name>
    <name evidence="12" type="ORF">MCHLDSM_05667</name>
</gene>
<evidence type="ECO:0000256" key="8">
    <source>
        <dbReference type="ARBA" id="ARBA00025326"/>
    </source>
</evidence>
<dbReference type="SMR" id="A0A0J6VKI2"/>